<accession>A0A0G4KVX2</accession>
<evidence type="ECO:0000313" key="2">
    <source>
        <dbReference type="EMBL" id="CRK21803.1"/>
    </source>
</evidence>
<protein>
    <submittedName>
        <fullName evidence="1">Uncharacterized protein</fullName>
    </submittedName>
</protein>
<keyword evidence="3" id="KW-1185">Reference proteome</keyword>
<name>A0A0G4KVX2_VERLO</name>
<dbReference type="AlphaFoldDB" id="A0A0G4KVX2"/>
<evidence type="ECO:0000313" key="1">
    <source>
        <dbReference type="EMBL" id="CRK13934.1"/>
    </source>
</evidence>
<gene>
    <name evidence="1" type="ORF">BN1708_010987</name>
    <name evidence="2" type="ORF">BN1723_012479</name>
</gene>
<organism evidence="1 3">
    <name type="scientific">Verticillium longisporum</name>
    <name type="common">Verticillium dahliae var. longisporum</name>
    <dbReference type="NCBI Taxonomy" id="100787"/>
    <lineage>
        <taxon>Eukaryota</taxon>
        <taxon>Fungi</taxon>
        <taxon>Dikarya</taxon>
        <taxon>Ascomycota</taxon>
        <taxon>Pezizomycotina</taxon>
        <taxon>Sordariomycetes</taxon>
        <taxon>Hypocreomycetidae</taxon>
        <taxon>Glomerellales</taxon>
        <taxon>Plectosphaerellaceae</taxon>
        <taxon>Verticillium</taxon>
    </lineage>
</organism>
<proteinExistence type="predicted"/>
<reference evidence="3 4" key="1">
    <citation type="submission" date="2015-05" db="EMBL/GenBank/DDBJ databases">
        <authorList>
            <person name="Fogelqvist Johan"/>
        </authorList>
    </citation>
    <scope>NUCLEOTIDE SEQUENCE [LARGE SCALE GENOMIC DNA]</scope>
    <source>
        <strain evidence="1">VL1</strain>
        <strain evidence="2">VL2</strain>
    </source>
</reference>
<feature type="non-terminal residue" evidence="1">
    <location>
        <position position="86"/>
    </location>
</feature>
<sequence>MILCVLTSGDNAFNAPASSLPPPPAPAWHNPQRVHRNSTLVLSSVSAVRGPVTPHRLPARHRLHAAVAPHTSVPAARVRKGARHTD</sequence>
<dbReference type="Proteomes" id="UP000044602">
    <property type="component" value="Unassembled WGS sequence"/>
</dbReference>
<dbReference type="EMBL" id="CVQH01005113">
    <property type="protein sequence ID" value="CRK13934.1"/>
    <property type="molecule type" value="Genomic_DNA"/>
</dbReference>
<dbReference type="Proteomes" id="UP000045706">
    <property type="component" value="Unassembled WGS sequence"/>
</dbReference>
<evidence type="ECO:0000313" key="3">
    <source>
        <dbReference type="Proteomes" id="UP000044602"/>
    </source>
</evidence>
<dbReference type="EMBL" id="CVQI01012336">
    <property type="protein sequence ID" value="CRK21803.1"/>
    <property type="molecule type" value="Genomic_DNA"/>
</dbReference>
<evidence type="ECO:0000313" key="4">
    <source>
        <dbReference type="Proteomes" id="UP000045706"/>
    </source>
</evidence>